<feature type="coiled-coil region" evidence="1">
    <location>
        <begin position="34"/>
        <end position="108"/>
    </location>
</feature>
<feature type="domain" description="Retropepsin-like aspartic endopeptidase" evidence="2">
    <location>
        <begin position="125"/>
        <end position="257"/>
    </location>
</feature>
<dbReference type="Proteomes" id="UP001597297">
    <property type="component" value="Unassembled WGS sequence"/>
</dbReference>
<organism evidence="3 4">
    <name type="scientific">Rubritalea spongiae</name>
    <dbReference type="NCBI Taxonomy" id="430797"/>
    <lineage>
        <taxon>Bacteria</taxon>
        <taxon>Pseudomonadati</taxon>
        <taxon>Verrucomicrobiota</taxon>
        <taxon>Verrucomicrobiia</taxon>
        <taxon>Verrucomicrobiales</taxon>
        <taxon>Rubritaleaceae</taxon>
        <taxon>Rubritalea</taxon>
    </lineage>
</organism>
<dbReference type="PANTHER" id="PTHR38037">
    <property type="entry name" value="ZN_PROTEASE DOMAIN-CONTAINING PROTEIN"/>
    <property type="match status" value="1"/>
</dbReference>
<sequence>MNKELLAFLCVVTLPMCSVPVAIDGEDYVPERVLVATKKKLAKAEAKNALIKAESQKKIEEIETQKALAELEARRELEAAEMQRKLVEEEAARRVAEAQAQIKLIEERSVPQPESSLTQSDLRVLGEVEPIGVLDVDWYYSARIDTGATTSSIHAEKIEPFERDGVQWVRFELVNEESGKKEKLERKIERKVRIKEHDDDSERRYVVKLHVYYGGENELLEFTLTDRSGYKYPLLVGRNLLRGIAVVDVSKKNTLKKEKLEDKE</sequence>
<dbReference type="SUPFAM" id="SSF50630">
    <property type="entry name" value="Acid proteases"/>
    <property type="match status" value="1"/>
</dbReference>
<evidence type="ECO:0000313" key="3">
    <source>
        <dbReference type="EMBL" id="MFD2275794.1"/>
    </source>
</evidence>
<dbReference type="EMBL" id="JBHUJC010000013">
    <property type="protein sequence ID" value="MFD2275794.1"/>
    <property type="molecule type" value="Genomic_DNA"/>
</dbReference>
<gene>
    <name evidence="3" type="ORF">ACFSQZ_04885</name>
</gene>
<dbReference type="InterPro" id="IPR021109">
    <property type="entry name" value="Peptidase_aspartic_dom_sf"/>
</dbReference>
<dbReference type="Pfam" id="PF05618">
    <property type="entry name" value="Zn_protease"/>
    <property type="match status" value="1"/>
</dbReference>
<evidence type="ECO:0000256" key="1">
    <source>
        <dbReference type="SAM" id="Coils"/>
    </source>
</evidence>
<proteinExistence type="predicted"/>
<dbReference type="Gene3D" id="2.40.70.10">
    <property type="entry name" value="Acid Proteases"/>
    <property type="match status" value="1"/>
</dbReference>
<keyword evidence="4" id="KW-1185">Reference proteome</keyword>
<protein>
    <submittedName>
        <fullName evidence="3">RimK/LysX family protein</fullName>
    </submittedName>
</protein>
<dbReference type="InterPro" id="IPR008503">
    <property type="entry name" value="Asp_endopeptidase"/>
</dbReference>
<evidence type="ECO:0000313" key="4">
    <source>
        <dbReference type="Proteomes" id="UP001597297"/>
    </source>
</evidence>
<comment type="caution">
    <text evidence="3">The sequence shown here is derived from an EMBL/GenBank/DDBJ whole genome shotgun (WGS) entry which is preliminary data.</text>
</comment>
<dbReference type="RefSeq" id="WP_377095214.1">
    <property type="nucleotide sequence ID" value="NZ_JBHSJM010000001.1"/>
</dbReference>
<evidence type="ECO:0000259" key="2">
    <source>
        <dbReference type="Pfam" id="PF05618"/>
    </source>
</evidence>
<accession>A0ABW5E166</accession>
<name>A0ABW5E166_9BACT</name>
<keyword evidence="1" id="KW-0175">Coiled coil</keyword>
<dbReference type="PANTHER" id="PTHR38037:SF2">
    <property type="entry name" value="ATP-DEPENDENT ZINC PROTEASE DOMAIN-CONTAINING PROTEIN-RELATED"/>
    <property type="match status" value="1"/>
</dbReference>
<reference evidence="4" key="1">
    <citation type="journal article" date="2019" name="Int. J. Syst. Evol. Microbiol.">
        <title>The Global Catalogue of Microorganisms (GCM) 10K type strain sequencing project: providing services to taxonomists for standard genome sequencing and annotation.</title>
        <authorList>
            <consortium name="The Broad Institute Genomics Platform"/>
            <consortium name="The Broad Institute Genome Sequencing Center for Infectious Disease"/>
            <person name="Wu L."/>
            <person name="Ma J."/>
        </authorList>
    </citation>
    <scope>NUCLEOTIDE SEQUENCE [LARGE SCALE GENOMIC DNA]</scope>
    <source>
        <strain evidence="4">JCM 16545</strain>
    </source>
</reference>